<comment type="caution">
    <text evidence="4">The sequence shown here is derived from an EMBL/GenBank/DDBJ whole genome shotgun (WGS) entry which is preliminary data.</text>
</comment>
<dbReference type="OrthoDB" id="9798454at2"/>
<protein>
    <submittedName>
        <fullName evidence="4">NAD(P)H dehydrogenase</fullName>
    </submittedName>
</protein>
<dbReference type="InterPro" id="IPR003680">
    <property type="entry name" value="Flavodoxin_fold"/>
</dbReference>
<dbReference type="GO" id="GO:0003955">
    <property type="term" value="F:NAD(P)H dehydrogenase (quinone) activity"/>
    <property type="evidence" value="ECO:0007669"/>
    <property type="project" value="TreeGrafter"/>
</dbReference>
<sequence length="196" mass="21252">MHTLVIAANPDPDSLTVAVAQAFAKGAHDNGSSTRIINLGTDGFNPAYTLADRDHYYNATPMPADVIPYQQAMEAADTIAFVTPIYWYTMTASMKGFFDRVLCRDFVYDRSTGKPLALAGKTVRFIALTGAGEDWYRTSGIGEALKRQIIDNTFAKYCGVTDATIEYVDGTGSGDANHIADCLKRMETLGAEATRA</sequence>
<comment type="similarity">
    <text evidence="1">Belongs to the NAD(P)H dehydrogenase (quinone) family.</text>
</comment>
<dbReference type="InterPro" id="IPR029039">
    <property type="entry name" value="Flavoprotein-like_sf"/>
</dbReference>
<dbReference type="GO" id="GO:0005829">
    <property type="term" value="C:cytosol"/>
    <property type="evidence" value="ECO:0007669"/>
    <property type="project" value="TreeGrafter"/>
</dbReference>
<evidence type="ECO:0000259" key="3">
    <source>
        <dbReference type="Pfam" id="PF02525"/>
    </source>
</evidence>
<dbReference type="AlphaFoldDB" id="A0A261F1M4"/>
<keyword evidence="5" id="KW-1185">Reference proteome</keyword>
<dbReference type="PANTHER" id="PTHR10204:SF34">
    <property type="entry name" value="NAD(P)H DEHYDROGENASE [QUINONE] 1 ISOFORM 1"/>
    <property type="match status" value="1"/>
</dbReference>
<gene>
    <name evidence="4" type="ORF">PSSU_0593</name>
</gene>
<evidence type="ECO:0000256" key="1">
    <source>
        <dbReference type="ARBA" id="ARBA00006252"/>
    </source>
</evidence>
<dbReference type="EMBL" id="MWWQ01000005">
    <property type="protein sequence ID" value="OZG52975.1"/>
    <property type="molecule type" value="Genomic_DNA"/>
</dbReference>
<dbReference type="SUPFAM" id="SSF52218">
    <property type="entry name" value="Flavoproteins"/>
    <property type="match status" value="1"/>
</dbReference>
<evidence type="ECO:0000313" key="4">
    <source>
        <dbReference type="EMBL" id="OZG52975.1"/>
    </source>
</evidence>
<dbReference type="Pfam" id="PF02525">
    <property type="entry name" value="Flavodoxin_2"/>
    <property type="match status" value="1"/>
</dbReference>
<dbReference type="PANTHER" id="PTHR10204">
    <property type="entry name" value="NAD P H OXIDOREDUCTASE-RELATED"/>
    <property type="match status" value="1"/>
</dbReference>
<evidence type="ECO:0000313" key="5">
    <source>
        <dbReference type="Proteomes" id="UP000216454"/>
    </source>
</evidence>
<evidence type="ECO:0000256" key="2">
    <source>
        <dbReference type="ARBA" id="ARBA00023002"/>
    </source>
</evidence>
<dbReference type="Proteomes" id="UP000216454">
    <property type="component" value="Unassembled WGS sequence"/>
</dbReference>
<accession>A0A261F1M4</accession>
<feature type="domain" description="Flavodoxin-like fold" evidence="3">
    <location>
        <begin position="1"/>
        <end position="187"/>
    </location>
</feature>
<keyword evidence="2" id="KW-0560">Oxidoreductase</keyword>
<reference evidence="4 5" key="1">
    <citation type="journal article" date="2017" name="BMC Genomics">
        <title>Comparative genomic and phylogenomic analyses of the Bifidobacteriaceae family.</title>
        <authorList>
            <person name="Lugli G.A."/>
            <person name="Milani C."/>
            <person name="Turroni F."/>
            <person name="Duranti S."/>
            <person name="Mancabelli L."/>
            <person name="Mangifesta M."/>
            <person name="Ferrario C."/>
            <person name="Modesto M."/>
            <person name="Mattarelli P."/>
            <person name="Jiri K."/>
            <person name="van Sinderen D."/>
            <person name="Ventura M."/>
        </authorList>
    </citation>
    <scope>NUCLEOTIDE SEQUENCE [LARGE SCALE GENOMIC DNA]</scope>
    <source>
        <strain evidence="4 5">DSM 24744</strain>
    </source>
</reference>
<proteinExistence type="inferred from homology"/>
<organism evidence="4 5">
    <name type="scientific">Pseudoscardovia suis</name>
    <dbReference type="NCBI Taxonomy" id="987063"/>
    <lineage>
        <taxon>Bacteria</taxon>
        <taxon>Bacillati</taxon>
        <taxon>Actinomycetota</taxon>
        <taxon>Actinomycetes</taxon>
        <taxon>Bifidobacteriales</taxon>
        <taxon>Bifidobacteriaceae</taxon>
        <taxon>Pseudoscardovia</taxon>
    </lineage>
</organism>
<dbReference type="Gene3D" id="3.40.50.360">
    <property type="match status" value="1"/>
</dbReference>
<name>A0A261F1M4_9BIFI</name>
<dbReference type="RefSeq" id="WP_094690882.1">
    <property type="nucleotide sequence ID" value="NZ_MWWQ01000005.1"/>
</dbReference>
<dbReference type="InterPro" id="IPR051545">
    <property type="entry name" value="NAD(P)H_dehydrogenase_qn"/>
</dbReference>